<feature type="region of interest" description="Disordered" evidence="1">
    <location>
        <begin position="276"/>
        <end position="373"/>
    </location>
</feature>
<organism evidence="2">
    <name type="scientific">Pithovirus LCPAC403</name>
    <dbReference type="NCBI Taxonomy" id="2506596"/>
    <lineage>
        <taxon>Viruses</taxon>
        <taxon>Pithoviruses</taxon>
    </lineage>
</organism>
<name>A0A481ZD37_9VIRU</name>
<gene>
    <name evidence="2" type="ORF">LCPAC403_01840</name>
</gene>
<dbReference type="EMBL" id="MK500589">
    <property type="protein sequence ID" value="QBK93050.1"/>
    <property type="molecule type" value="Genomic_DNA"/>
</dbReference>
<sequence>MSSRPHKQNVTFGEIFNEIFSLCDSIEKHYNRRNVGESKDSIEYKNLLSYKEIWNHSDNNPDLHQRWIKELFISNKKAILKNKDIWLRDQDKENVIIYGGKSNIRELYKINLFYFYKKANNIAQKVKKEEEEENEASGFEEVKLPMRHCNVKIKYWIYRCFMFVAEGKDQKKIKQQIVQLTSILGIKSARSIKAESMAGILKMAKSIAGTNNLSGISRSVLKDLKEKNIDASNPEHIGDAITSAVKCEGFSNMVKKIARNAKDSDMMDQVEQITKEFAPEDIEESGIIEFDDNESSNNTEISKDVDEDGPKGVTEDEPKSVTEDGPKSVTEDGSKSTTEDGPKDVEIPNKNEFELIEITTKDGPKGATEIESN</sequence>
<evidence type="ECO:0000256" key="1">
    <source>
        <dbReference type="SAM" id="MobiDB-lite"/>
    </source>
</evidence>
<feature type="compositionally biased region" description="Basic and acidic residues" evidence="1">
    <location>
        <begin position="301"/>
        <end position="364"/>
    </location>
</feature>
<reference evidence="2" key="1">
    <citation type="journal article" date="2019" name="MBio">
        <title>Virus Genomes from Deep Sea Sediments Expand the Ocean Megavirome and Support Independent Origins of Viral Gigantism.</title>
        <authorList>
            <person name="Backstrom D."/>
            <person name="Yutin N."/>
            <person name="Jorgensen S.L."/>
            <person name="Dharamshi J."/>
            <person name="Homa F."/>
            <person name="Zaremba-Niedwiedzka K."/>
            <person name="Spang A."/>
            <person name="Wolf Y.I."/>
            <person name="Koonin E.V."/>
            <person name="Ettema T.J."/>
        </authorList>
    </citation>
    <scope>NUCLEOTIDE SEQUENCE</scope>
</reference>
<accession>A0A481ZD37</accession>
<evidence type="ECO:0000313" key="2">
    <source>
        <dbReference type="EMBL" id="QBK93050.1"/>
    </source>
</evidence>
<protein>
    <submittedName>
        <fullName evidence="2">Uncharacterized protein</fullName>
    </submittedName>
</protein>
<feature type="compositionally biased region" description="Acidic residues" evidence="1">
    <location>
        <begin position="279"/>
        <end position="294"/>
    </location>
</feature>
<proteinExistence type="predicted"/>